<protein>
    <submittedName>
        <fullName evidence="1">Uncharacterized protein</fullName>
    </submittedName>
</protein>
<evidence type="ECO:0000313" key="2">
    <source>
        <dbReference type="Proteomes" id="UP001152607"/>
    </source>
</evidence>
<keyword evidence="2" id="KW-1185">Reference proteome</keyword>
<gene>
    <name evidence="1" type="ORF">PDIGIT_LOCUS4080</name>
</gene>
<dbReference type="EMBL" id="CAOQHR010000002">
    <property type="protein sequence ID" value="CAI6329131.1"/>
    <property type="molecule type" value="Genomic_DNA"/>
</dbReference>
<organism evidence="1 2">
    <name type="scientific">Periconia digitata</name>
    <dbReference type="NCBI Taxonomy" id="1303443"/>
    <lineage>
        <taxon>Eukaryota</taxon>
        <taxon>Fungi</taxon>
        <taxon>Dikarya</taxon>
        <taxon>Ascomycota</taxon>
        <taxon>Pezizomycotina</taxon>
        <taxon>Dothideomycetes</taxon>
        <taxon>Pleosporomycetidae</taxon>
        <taxon>Pleosporales</taxon>
        <taxon>Massarineae</taxon>
        <taxon>Periconiaceae</taxon>
        <taxon>Periconia</taxon>
    </lineage>
</organism>
<dbReference type="AlphaFoldDB" id="A0A9W4U7V7"/>
<accession>A0A9W4U7V7</accession>
<comment type="caution">
    <text evidence="1">The sequence shown here is derived from an EMBL/GenBank/DDBJ whole genome shotgun (WGS) entry which is preliminary data.</text>
</comment>
<name>A0A9W4U7V7_9PLEO</name>
<dbReference type="Proteomes" id="UP001152607">
    <property type="component" value="Unassembled WGS sequence"/>
</dbReference>
<proteinExistence type="predicted"/>
<reference evidence="1" key="1">
    <citation type="submission" date="2023-01" db="EMBL/GenBank/DDBJ databases">
        <authorList>
            <person name="Van Ghelder C."/>
            <person name="Rancurel C."/>
        </authorList>
    </citation>
    <scope>NUCLEOTIDE SEQUENCE</scope>
    <source>
        <strain evidence="1">CNCM I-4278</strain>
    </source>
</reference>
<evidence type="ECO:0000313" key="1">
    <source>
        <dbReference type="EMBL" id="CAI6329131.1"/>
    </source>
</evidence>
<sequence>MRLYHWTKLRPCTACRCIVSNTLLSLLLRSNSSSSMKICTRYPAARTSRQRGITTISQSVKSFRPSCPKSRALHQTVNRVCLRNMVAWLRCHDHASLITTFEMKSRGMVFVPHVSRVNEV</sequence>